<protein>
    <submittedName>
        <fullName evidence="1">Uncharacterized protein</fullName>
    </submittedName>
</protein>
<proteinExistence type="predicted"/>
<sequence length="34" mass="4147">MLIRLMEFWFSQNQTYLLVRTKVLSIVLQIHLLV</sequence>
<name>A0AAU8B7K3_9CAUD</name>
<accession>A0AAU8B7K3</accession>
<dbReference type="EMBL" id="PP511876">
    <property type="protein sequence ID" value="XCD08274.1"/>
    <property type="molecule type" value="Genomic_DNA"/>
</dbReference>
<organism evidence="1">
    <name type="scientific">Dulem virus 42</name>
    <dbReference type="NCBI Taxonomy" id="3145760"/>
    <lineage>
        <taxon>Viruses</taxon>
        <taxon>Duplodnaviria</taxon>
        <taxon>Heunggongvirae</taxon>
        <taxon>Uroviricota</taxon>
        <taxon>Caudoviricetes</taxon>
    </lineage>
</organism>
<evidence type="ECO:0000313" key="1">
    <source>
        <dbReference type="EMBL" id="XCD08274.1"/>
    </source>
</evidence>
<reference evidence="1" key="1">
    <citation type="submission" date="2024-03" db="EMBL/GenBank/DDBJ databases">
        <title>Diverse circular DNA viruses in blood, oral, and fecal samples of captive lemurs.</title>
        <authorList>
            <person name="Paietta E.N."/>
            <person name="Kraberger S."/>
            <person name="Lund M.C."/>
            <person name="Custer J.M."/>
            <person name="Vargas K.M."/>
            <person name="Ehmke E.E."/>
            <person name="Yoder A.D."/>
            <person name="Varsani A."/>
        </authorList>
    </citation>
    <scope>NUCLEOTIDE SEQUENCE</scope>
    <source>
        <strain evidence="1">Duke_30FF_63</strain>
    </source>
</reference>